<reference evidence="1 2" key="1">
    <citation type="journal article" date="2014" name="Int. J. Syst. Evol. Microbiol.">
        <title>Complete genome sequence of Corynebacterium casei LMG S-19264T (=DSM 44701T), isolated from a smear-ripened cheese.</title>
        <authorList>
            <consortium name="US DOE Joint Genome Institute (JGI-PGF)"/>
            <person name="Walter F."/>
            <person name="Albersmeier A."/>
            <person name="Kalinowski J."/>
            <person name="Ruckert C."/>
        </authorList>
    </citation>
    <scope>NUCLEOTIDE SEQUENCE [LARGE SCALE GENOMIC DNA]</scope>
    <source>
        <strain evidence="1 2">JCM 4677</strain>
    </source>
</reference>
<keyword evidence="2" id="KW-1185">Reference proteome</keyword>
<evidence type="ECO:0000313" key="2">
    <source>
        <dbReference type="Proteomes" id="UP000516444"/>
    </source>
</evidence>
<proteinExistence type="predicted"/>
<dbReference type="EMBL" id="AP023440">
    <property type="protein sequence ID" value="BCL30876.1"/>
    <property type="molecule type" value="Genomic_DNA"/>
</dbReference>
<dbReference type="AlphaFoldDB" id="A0A7G1PAJ4"/>
<organism evidence="1 2">
    <name type="scientific">Streptomyces aurantiacus</name>
    <dbReference type="NCBI Taxonomy" id="47760"/>
    <lineage>
        <taxon>Bacteria</taxon>
        <taxon>Bacillati</taxon>
        <taxon>Actinomycetota</taxon>
        <taxon>Actinomycetes</taxon>
        <taxon>Kitasatosporales</taxon>
        <taxon>Streptomycetaceae</taxon>
        <taxon>Streptomyces</taxon>
        <taxon>Streptomyces aurantiacus group</taxon>
    </lineage>
</organism>
<accession>A0A7G1PAJ4</accession>
<gene>
    <name evidence="1" type="ORF">GCM10017557_57350</name>
</gene>
<dbReference type="Proteomes" id="UP000516444">
    <property type="component" value="Chromosome"/>
</dbReference>
<evidence type="ECO:0000313" key="1">
    <source>
        <dbReference type="EMBL" id="BCL30876.1"/>
    </source>
</evidence>
<name>A0A7G1PAJ4_9ACTN</name>
<sequence length="74" mass="7658">MQKSSGPASPLSRASAAIEGLCAPVRNSEVTLSAMDPPSLRGGPSGDTRAASKYGRLCVSVQRLCIDVEVVNQL</sequence>
<dbReference type="KEGG" id="sgm:GCM10017557_57350"/>
<protein>
    <submittedName>
        <fullName evidence="1">Uncharacterized protein</fullName>
    </submittedName>
</protein>